<feature type="transmembrane region" description="Helical" evidence="1">
    <location>
        <begin position="78"/>
        <end position="103"/>
    </location>
</feature>
<feature type="transmembrane region" description="Helical" evidence="1">
    <location>
        <begin position="166"/>
        <end position="192"/>
    </location>
</feature>
<evidence type="ECO:0000313" key="3">
    <source>
        <dbReference type="Proteomes" id="UP000320679"/>
    </source>
</evidence>
<comment type="caution">
    <text evidence="2">The sequence shown here is derived from an EMBL/GenBank/DDBJ whole genome shotgun (WGS) entry which is preliminary data.</text>
</comment>
<feature type="transmembrane region" description="Helical" evidence="1">
    <location>
        <begin position="45"/>
        <end position="66"/>
    </location>
</feature>
<dbReference type="EMBL" id="SOJK01000154">
    <property type="protein sequence ID" value="TET45749.1"/>
    <property type="molecule type" value="Genomic_DNA"/>
</dbReference>
<keyword evidence="1" id="KW-1133">Transmembrane helix</keyword>
<keyword evidence="1" id="KW-0812">Transmembrane</keyword>
<sequence>MITQLAKELKRHAPFTTFGATTGIVIMVIIVLGSVPAKISYNAFYILHPLHVVLSALVTAAIYKLYTHGHGKFWMAALIGYTGSIGIATLSDAIIPYIGAYLLGIKMPFIIPFIAKWWINPLALIGITIGYWRPKTRFPHAGHVLLSTWASLFSITQHRITISGWMFPFIFLFLFLAVWIPCCTSDIIYPLLFVKKD</sequence>
<dbReference type="AlphaFoldDB" id="A0A523UTR2"/>
<keyword evidence="1" id="KW-0472">Membrane</keyword>
<protein>
    <submittedName>
        <fullName evidence="2">Uncharacterized protein</fullName>
    </submittedName>
</protein>
<evidence type="ECO:0000313" key="2">
    <source>
        <dbReference type="EMBL" id="TET45749.1"/>
    </source>
</evidence>
<accession>A0A523UTR2</accession>
<gene>
    <name evidence="2" type="ORF">E3J59_03555</name>
</gene>
<reference evidence="2 3" key="1">
    <citation type="submission" date="2019-03" db="EMBL/GenBank/DDBJ databases">
        <title>Metabolic potential of uncultured bacteria and archaea associated with petroleum seepage in deep-sea sediments.</title>
        <authorList>
            <person name="Dong X."/>
            <person name="Hubert C."/>
        </authorList>
    </citation>
    <scope>NUCLEOTIDE SEQUENCE [LARGE SCALE GENOMIC DNA]</scope>
    <source>
        <strain evidence="2">E29_bin78</strain>
    </source>
</reference>
<dbReference type="Proteomes" id="UP000320679">
    <property type="component" value="Unassembled WGS sequence"/>
</dbReference>
<feature type="transmembrane region" description="Helical" evidence="1">
    <location>
        <begin position="109"/>
        <end position="132"/>
    </location>
</feature>
<feature type="transmembrane region" description="Helical" evidence="1">
    <location>
        <begin position="12"/>
        <end position="33"/>
    </location>
</feature>
<proteinExistence type="predicted"/>
<name>A0A523UTR2_UNCAE</name>
<evidence type="ECO:0000256" key="1">
    <source>
        <dbReference type="SAM" id="Phobius"/>
    </source>
</evidence>
<organism evidence="2 3">
    <name type="scientific">Aerophobetes bacterium</name>
    <dbReference type="NCBI Taxonomy" id="2030807"/>
    <lineage>
        <taxon>Bacteria</taxon>
        <taxon>Candidatus Aerophobota</taxon>
    </lineage>
</organism>